<feature type="region of interest" description="Disordered" evidence="1">
    <location>
        <begin position="272"/>
        <end position="316"/>
    </location>
</feature>
<proteinExistence type="predicted"/>
<accession>A0AAP0EFM0</accession>
<evidence type="ECO:0000313" key="3">
    <source>
        <dbReference type="Proteomes" id="UP001420932"/>
    </source>
</evidence>
<name>A0AAP0EFM0_9MAGN</name>
<reference evidence="2 3" key="1">
    <citation type="submission" date="2024-01" db="EMBL/GenBank/DDBJ databases">
        <title>Genome assemblies of Stephania.</title>
        <authorList>
            <person name="Yang L."/>
        </authorList>
    </citation>
    <scope>NUCLEOTIDE SEQUENCE [LARGE SCALE GENOMIC DNA]</scope>
    <source>
        <strain evidence="2">YNDBR</strain>
        <tissue evidence="2">Leaf</tissue>
    </source>
</reference>
<dbReference type="EMBL" id="JBBNAF010000012">
    <property type="protein sequence ID" value="KAK9092486.1"/>
    <property type="molecule type" value="Genomic_DNA"/>
</dbReference>
<evidence type="ECO:0000313" key="2">
    <source>
        <dbReference type="EMBL" id="KAK9092486.1"/>
    </source>
</evidence>
<dbReference type="AlphaFoldDB" id="A0AAP0EFM0"/>
<feature type="compositionally biased region" description="Low complexity" evidence="1">
    <location>
        <begin position="285"/>
        <end position="305"/>
    </location>
</feature>
<dbReference type="Gene3D" id="2.40.50.140">
    <property type="entry name" value="Nucleic acid-binding proteins"/>
    <property type="match status" value="1"/>
</dbReference>
<dbReference type="Proteomes" id="UP001420932">
    <property type="component" value="Unassembled WGS sequence"/>
</dbReference>
<protein>
    <submittedName>
        <fullName evidence="2">Uncharacterized protein</fullName>
    </submittedName>
</protein>
<keyword evidence="3" id="KW-1185">Reference proteome</keyword>
<sequence>MLTWRHVGLHVKSPNYFEVMMWPQFKCSFGFNKSTPSLWGVSKSKPLAPAHHLLYATAPPKPSIIFVLRHCASPPAARRCISHSVSFMLASGCSLSLRASCRSSPSSSSVAASRLRLFVVAFDYATFGLLLGLSTSPRTPVASLLRGARPIARPFSSPAFPSPLSCFGLPISSLLLPPHHPSYTVEEIRSKGQEPYAYKWDRTHSANQLQDIYKSLGNGEESSNEEDLVSIVGRIVAHNARDAARTYDAAAILMSGENAKTNSNRVMQVELGKKNAQPPPPSMPLSPSLQPSRTPQSSSTETSQSDVANLVNNGMEEEDMIALQMIEELLNRNCSNPSTSSGDGSFQA</sequence>
<comment type="caution">
    <text evidence="2">The sequence shown here is derived from an EMBL/GenBank/DDBJ whole genome shotgun (WGS) entry which is preliminary data.</text>
</comment>
<dbReference type="InterPro" id="IPR012340">
    <property type="entry name" value="NA-bd_OB-fold"/>
</dbReference>
<evidence type="ECO:0000256" key="1">
    <source>
        <dbReference type="SAM" id="MobiDB-lite"/>
    </source>
</evidence>
<gene>
    <name evidence="2" type="ORF">Syun_027397</name>
</gene>
<organism evidence="2 3">
    <name type="scientific">Stephania yunnanensis</name>
    <dbReference type="NCBI Taxonomy" id="152371"/>
    <lineage>
        <taxon>Eukaryota</taxon>
        <taxon>Viridiplantae</taxon>
        <taxon>Streptophyta</taxon>
        <taxon>Embryophyta</taxon>
        <taxon>Tracheophyta</taxon>
        <taxon>Spermatophyta</taxon>
        <taxon>Magnoliopsida</taxon>
        <taxon>Ranunculales</taxon>
        <taxon>Menispermaceae</taxon>
        <taxon>Menispermoideae</taxon>
        <taxon>Cissampelideae</taxon>
        <taxon>Stephania</taxon>
    </lineage>
</organism>